<evidence type="ECO:0000256" key="4">
    <source>
        <dbReference type="ARBA" id="ARBA00012438"/>
    </source>
</evidence>
<dbReference type="PANTHER" id="PTHR11730:SF6">
    <property type="entry name" value="AMMONIUM TRANSPORTER"/>
    <property type="match status" value="1"/>
</dbReference>
<evidence type="ECO:0000259" key="16">
    <source>
        <dbReference type="PROSITE" id="PS50109"/>
    </source>
</evidence>
<dbReference type="GO" id="GO:0016020">
    <property type="term" value="C:membrane"/>
    <property type="evidence" value="ECO:0007669"/>
    <property type="project" value="UniProtKB-SubCell"/>
</dbReference>
<dbReference type="NCBIfam" id="TIGR00836">
    <property type="entry name" value="amt"/>
    <property type="match status" value="1"/>
</dbReference>
<dbReference type="InterPro" id="IPR035965">
    <property type="entry name" value="PAS-like_dom_sf"/>
</dbReference>
<evidence type="ECO:0000256" key="10">
    <source>
        <dbReference type="ARBA" id="ARBA00022989"/>
    </source>
</evidence>
<keyword evidence="7" id="KW-0808">Transferase</keyword>
<dbReference type="Gene3D" id="3.30.565.10">
    <property type="entry name" value="Histidine kinase-like ATPase, C-terminal domain"/>
    <property type="match status" value="1"/>
</dbReference>
<keyword evidence="5" id="KW-0813">Transport</keyword>
<dbReference type="GO" id="GO:0097272">
    <property type="term" value="P:ammonium homeostasis"/>
    <property type="evidence" value="ECO:0007669"/>
    <property type="project" value="TreeGrafter"/>
</dbReference>
<dbReference type="PANTHER" id="PTHR11730">
    <property type="entry name" value="AMMONIUM TRANSPORTER"/>
    <property type="match status" value="1"/>
</dbReference>
<feature type="transmembrane region" description="Helical" evidence="15">
    <location>
        <begin position="317"/>
        <end position="335"/>
    </location>
</feature>
<dbReference type="Proteomes" id="UP000001296">
    <property type="component" value="Chromosome"/>
</dbReference>
<feature type="transmembrane region" description="Helical" evidence="15">
    <location>
        <begin position="162"/>
        <end position="183"/>
    </location>
</feature>
<dbReference type="InterPro" id="IPR024041">
    <property type="entry name" value="NH4_transpt_AmtB-like_dom"/>
</dbReference>
<dbReference type="PaxDb" id="665571-STHERM_c03600"/>
<evidence type="ECO:0000259" key="18">
    <source>
        <dbReference type="PROSITE" id="PS50894"/>
    </source>
</evidence>
<evidence type="ECO:0000256" key="5">
    <source>
        <dbReference type="ARBA" id="ARBA00022448"/>
    </source>
</evidence>
<dbReference type="CDD" id="cd06225">
    <property type="entry name" value="HAMP"/>
    <property type="match status" value="1"/>
</dbReference>
<evidence type="ECO:0000256" key="3">
    <source>
        <dbReference type="ARBA" id="ARBA00005887"/>
    </source>
</evidence>
<keyword evidence="12" id="KW-0924">Ammonia transport</keyword>
<dbReference type="Pfam" id="PF01627">
    <property type="entry name" value="Hpt"/>
    <property type="match status" value="1"/>
</dbReference>
<feature type="transmembrane region" description="Helical" evidence="15">
    <location>
        <begin position="203"/>
        <end position="221"/>
    </location>
</feature>
<dbReference type="eggNOG" id="COG0643">
    <property type="taxonomic scope" value="Bacteria"/>
</dbReference>
<dbReference type="Pfam" id="PF00909">
    <property type="entry name" value="Ammonium_transp"/>
    <property type="match status" value="1"/>
</dbReference>
<evidence type="ECO:0000256" key="14">
    <source>
        <dbReference type="SAM" id="MobiDB-lite"/>
    </source>
</evidence>
<evidence type="ECO:0000256" key="12">
    <source>
        <dbReference type="ARBA" id="ARBA00023177"/>
    </source>
</evidence>
<dbReference type="EC" id="2.7.13.3" evidence="4"/>
<dbReference type="SUPFAM" id="SSF47226">
    <property type="entry name" value="Histidine-containing phosphotransfer domain, HPT domain"/>
    <property type="match status" value="1"/>
</dbReference>
<dbReference type="GO" id="GO:0000155">
    <property type="term" value="F:phosphorelay sensor kinase activity"/>
    <property type="evidence" value="ECO:0007669"/>
    <property type="project" value="UniProtKB-ARBA"/>
</dbReference>
<dbReference type="EMBL" id="CP001698">
    <property type="protein sequence ID" value="ADN01333.1"/>
    <property type="molecule type" value="Genomic_DNA"/>
</dbReference>
<accession>E0RPD9</accession>
<feature type="transmembrane region" description="Helical" evidence="15">
    <location>
        <begin position="263"/>
        <end position="281"/>
    </location>
</feature>
<dbReference type="RefSeq" id="WP_013313174.1">
    <property type="nucleotide sequence ID" value="NC_014484.1"/>
</dbReference>
<evidence type="ECO:0000313" key="20">
    <source>
        <dbReference type="Proteomes" id="UP000001296"/>
    </source>
</evidence>
<dbReference type="InterPro" id="IPR029020">
    <property type="entry name" value="Ammonium/urea_transptr"/>
</dbReference>
<dbReference type="Pfam" id="PF02518">
    <property type="entry name" value="HATPase_c"/>
    <property type="match status" value="1"/>
</dbReference>
<dbReference type="InterPro" id="IPR001905">
    <property type="entry name" value="Ammonium_transpt"/>
</dbReference>
<dbReference type="InterPro" id="IPR003594">
    <property type="entry name" value="HATPase_dom"/>
</dbReference>
<dbReference type="PROSITE" id="PS50885">
    <property type="entry name" value="HAMP"/>
    <property type="match status" value="1"/>
</dbReference>
<dbReference type="GO" id="GO:0008519">
    <property type="term" value="F:ammonium channel activity"/>
    <property type="evidence" value="ECO:0007669"/>
    <property type="project" value="InterPro"/>
</dbReference>
<dbReference type="KEGG" id="sta:STHERM_c03600"/>
<proteinExistence type="inferred from homology"/>
<feature type="transmembrane region" description="Helical" evidence="15">
    <location>
        <begin position="92"/>
        <end position="113"/>
    </location>
</feature>
<dbReference type="SMART" id="SM00387">
    <property type="entry name" value="HATPase_c"/>
    <property type="match status" value="1"/>
</dbReference>
<feature type="domain" description="Histidine kinase" evidence="16">
    <location>
        <begin position="773"/>
        <end position="907"/>
    </location>
</feature>
<feature type="transmembrane region" description="Helical" evidence="15">
    <location>
        <begin position="120"/>
        <end position="142"/>
    </location>
</feature>
<keyword evidence="10 15" id="KW-1133">Transmembrane helix</keyword>
<organism evidence="19 20">
    <name type="scientific">Winmispira thermophila (strain ATCC 49972 / DSM 6192 / RI 19.B1)</name>
    <name type="common">Spirochaeta thermophila</name>
    <dbReference type="NCBI Taxonomy" id="665571"/>
    <lineage>
        <taxon>Bacteria</taxon>
        <taxon>Pseudomonadati</taxon>
        <taxon>Spirochaetota</taxon>
        <taxon>Spirochaetia</taxon>
        <taxon>Winmispirales</taxon>
        <taxon>Winmispiraceae</taxon>
        <taxon>Winmispira</taxon>
    </lineage>
</organism>
<dbReference type="CDD" id="cd00088">
    <property type="entry name" value="HPT"/>
    <property type="match status" value="1"/>
</dbReference>
<comment type="similarity">
    <text evidence="3">Belongs to the ammonia transporter channel (TC 1.A.11.2) family.</text>
</comment>
<evidence type="ECO:0000256" key="8">
    <source>
        <dbReference type="ARBA" id="ARBA00022692"/>
    </source>
</evidence>
<gene>
    <name evidence="19" type="ordered locus">STHERM_c03600</name>
</gene>
<evidence type="ECO:0000256" key="2">
    <source>
        <dbReference type="ARBA" id="ARBA00004141"/>
    </source>
</evidence>
<dbReference type="SUPFAM" id="SSF55785">
    <property type="entry name" value="PYP-like sensor domain (PAS domain)"/>
    <property type="match status" value="1"/>
</dbReference>
<evidence type="ECO:0000256" key="13">
    <source>
        <dbReference type="PROSITE-ProRule" id="PRU00110"/>
    </source>
</evidence>
<sequence length="924" mass="101435">MEPNVGDLLWITVAAGLVFLMQAGFAMLEAGFTRSKNSINVAIKNLADVGISSVGFWAVGFGLMFGTTWQGLTGRDHFLFLPNEGLAGVWEAAFFLFQLMFAATCTTIVSGAVAERMRFAAYLVVSTVITVVVYPVFGHWAWGGALFGSPEGWLVRRGFVDFAGSTVVHSMGGWVALAAVLIIGPRKGRFEEGARMQGSNIPIAVLGALLLWLGWFGFNGGSTLALDDQVPGIILRTSLAGAAGLMAAMAAGWVLTGRADVSHVINGSIAGLVAITANCHAVTEAEALIIGAVGGLVMLGSLRLLERLRIDDVVGAIPVHLAAGIWGTLAVGLFGDPALLGTGLSFWEQVGVQTLGVAVAGVWGFGVSYLLLRLIDRFFPLRVPPEAEEMGLNVAEHGATTELYDLFTTLTEQARTGDLSLRVPEDPFTEVGQIARAYNRVMDRLQETTVDRDEYVRLLSVMRTGLCVIDRDGRIAPHYSRAFLEIFELSEEEAARLTFLDILKSRVPERTYTSVSEFLEVMWAPHVDEEVARSLSPFRELDLFCPHGHRFTHKVIRAEVQRIWGGEAITHLLFVIEDITEQALLERELQEKERRTASEMEMFYHILHTHPVILDQFLQSVEEDLTTIAEICERESDDPERALSLIYRYVHSIKGDAYAVGLDPIGETAHQIEEHILQMRESGTCSEEALVDLGVKMGEIRTLLERALSLKERLLAFHRESAEAPTSDPIVFAVERFLERIRAEEGKRVRVDFSAYHREEIPLEIYKPVKDMVLQCVRNAVAHGIEDEAEREARGKPAEGCIRISTSREEEVLRIIVEDDGRGMDLARLRARLLERGLIAPDAPPREVLRALFTHGASSRDEADALAGRGAGLPLVGTLVRRLGGRIALTSTPGRGTRIVISLPRSPASHIPTSGIQDQELSRS</sequence>
<feature type="transmembrane region" description="Helical" evidence="15">
    <location>
        <begin position="287"/>
        <end position="305"/>
    </location>
</feature>
<keyword evidence="9" id="KW-0418">Kinase</keyword>
<evidence type="ECO:0000256" key="7">
    <source>
        <dbReference type="ARBA" id="ARBA00022679"/>
    </source>
</evidence>
<feature type="transmembrane region" description="Helical" evidence="15">
    <location>
        <begin position="6"/>
        <end position="28"/>
    </location>
</feature>
<feature type="region of interest" description="Disordered" evidence="14">
    <location>
        <begin position="905"/>
        <end position="924"/>
    </location>
</feature>
<dbReference type="Gene3D" id="1.10.3430.10">
    <property type="entry name" value="Ammonium transporter AmtB like domains"/>
    <property type="match status" value="1"/>
</dbReference>
<keyword evidence="6 13" id="KW-0597">Phosphoprotein</keyword>
<dbReference type="SUPFAM" id="SSF111352">
    <property type="entry name" value="Ammonium transporter"/>
    <property type="match status" value="1"/>
</dbReference>
<keyword evidence="11 15" id="KW-0472">Membrane</keyword>
<dbReference type="InterPro" id="IPR005467">
    <property type="entry name" value="His_kinase_dom"/>
</dbReference>
<evidence type="ECO:0000256" key="6">
    <source>
        <dbReference type="ARBA" id="ARBA00022553"/>
    </source>
</evidence>
<feature type="transmembrane region" description="Helical" evidence="15">
    <location>
        <begin position="233"/>
        <end position="256"/>
    </location>
</feature>
<dbReference type="InterPro" id="IPR004358">
    <property type="entry name" value="Sig_transdc_His_kin-like_C"/>
</dbReference>
<dbReference type="SUPFAM" id="SSF55874">
    <property type="entry name" value="ATPase domain of HSP90 chaperone/DNA topoisomerase II/histidine kinase"/>
    <property type="match status" value="1"/>
</dbReference>
<dbReference type="Gene3D" id="1.20.120.160">
    <property type="entry name" value="HPT domain"/>
    <property type="match status" value="1"/>
</dbReference>
<dbReference type="PROSITE" id="PS50894">
    <property type="entry name" value="HPT"/>
    <property type="match status" value="1"/>
</dbReference>
<dbReference type="InterPro" id="IPR018047">
    <property type="entry name" value="Ammonium_transpt_CS"/>
</dbReference>
<feature type="modified residue" description="Phosphohistidine" evidence="13">
    <location>
        <position position="651"/>
    </location>
</feature>
<evidence type="ECO:0000256" key="1">
    <source>
        <dbReference type="ARBA" id="ARBA00000085"/>
    </source>
</evidence>
<reference key="1">
    <citation type="submission" date="2009-08" db="EMBL/GenBank/DDBJ databases">
        <title>The genome sequence of Spirochaeta thermophila DSM6192.</title>
        <authorList>
            <person name="Angelov A."/>
            <person name="Mientus M."/>
            <person name="Wittenberg S."/>
            <person name="Lehmann R."/>
            <person name="Liesegang H."/>
            <person name="Daniel R."/>
            <person name="Liebl W."/>
        </authorList>
    </citation>
    <scope>NUCLEOTIDE SEQUENCE</scope>
    <source>
        <strain>DSM 6192</strain>
    </source>
</reference>
<dbReference type="InterPro" id="IPR008207">
    <property type="entry name" value="Sig_transdc_His_kin_Hpt_dom"/>
</dbReference>
<dbReference type="InterPro" id="IPR003660">
    <property type="entry name" value="HAMP_dom"/>
</dbReference>
<feature type="transmembrane region" description="Helical" evidence="15">
    <location>
        <begin position="49"/>
        <end position="72"/>
    </location>
</feature>
<name>E0RPD9_WINT6</name>
<dbReference type="HOGENOM" id="CLU_000445_33_6_12"/>
<dbReference type="eggNOG" id="COG0004">
    <property type="taxonomic scope" value="Bacteria"/>
</dbReference>
<feature type="compositionally biased region" description="Polar residues" evidence="14">
    <location>
        <begin position="911"/>
        <end position="924"/>
    </location>
</feature>
<dbReference type="PRINTS" id="PR00344">
    <property type="entry name" value="BCTRLSENSOR"/>
</dbReference>
<dbReference type="InterPro" id="IPR036890">
    <property type="entry name" value="HATPase_C_sf"/>
</dbReference>
<dbReference type="PROSITE" id="PS50109">
    <property type="entry name" value="HIS_KIN"/>
    <property type="match status" value="1"/>
</dbReference>
<dbReference type="InterPro" id="IPR036641">
    <property type="entry name" value="HPT_dom_sf"/>
</dbReference>
<evidence type="ECO:0000259" key="17">
    <source>
        <dbReference type="PROSITE" id="PS50885"/>
    </source>
</evidence>
<evidence type="ECO:0000256" key="15">
    <source>
        <dbReference type="SAM" id="Phobius"/>
    </source>
</evidence>
<feature type="domain" description="HPt" evidence="18">
    <location>
        <begin position="606"/>
        <end position="717"/>
    </location>
</feature>
<reference evidence="19 20" key="2">
    <citation type="journal article" date="2010" name="J. Bacteriol.">
        <title>Genome sequence of the polysaccharide-degrading, thermophilic anaerobe Spirochaeta thermophila DSM 6192.</title>
        <authorList>
            <person name="Angelov A."/>
            <person name="Liebl S."/>
            <person name="Ballschmiter M."/>
            <person name="Bomeke M."/>
            <person name="Lehmann R."/>
            <person name="Liesegang H."/>
            <person name="Daniel R."/>
            <person name="Liebl W."/>
        </authorList>
    </citation>
    <scope>NUCLEOTIDE SEQUENCE [LARGE SCALE GENOMIC DNA]</scope>
    <source>
        <strain evidence="20">ATCC 49972 / DSM 6192 / RI 19.B1</strain>
    </source>
</reference>
<dbReference type="Gene3D" id="3.30.450.20">
    <property type="entry name" value="PAS domain"/>
    <property type="match status" value="1"/>
</dbReference>
<evidence type="ECO:0000313" key="19">
    <source>
        <dbReference type="EMBL" id="ADN01333.1"/>
    </source>
</evidence>
<dbReference type="PROSITE" id="PS01219">
    <property type="entry name" value="AMMONIUM_TRANSP"/>
    <property type="match status" value="1"/>
</dbReference>
<feature type="domain" description="HAMP" evidence="17">
    <location>
        <begin position="408"/>
        <end position="450"/>
    </location>
</feature>
<protein>
    <recommendedName>
        <fullName evidence="4">histidine kinase</fullName>
        <ecNumber evidence="4">2.7.13.3</ecNumber>
    </recommendedName>
</protein>
<feature type="transmembrane region" description="Helical" evidence="15">
    <location>
        <begin position="355"/>
        <end position="372"/>
    </location>
</feature>
<evidence type="ECO:0000256" key="9">
    <source>
        <dbReference type="ARBA" id="ARBA00022777"/>
    </source>
</evidence>
<comment type="catalytic activity">
    <reaction evidence="1">
        <text>ATP + protein L-histidine = ADP + protein N-phospho-L-histidine.</text>
        <dbReference type="EC" id="2.7.13.3"/>
    </reaction>
</comment>
<comment type="subcellular location">
    <subcellularLocation>
        <location evidence="2">Membrane</location>
        <topology evidence="2">Multi-pass membrane protein</topology>
    </subcellularLocation>
</comment>
<evidence type="ECO:0000256" key="11">
    <source>
        <dbReference type="ARBA" id="ARBA00023136"/>
    </source>
</evidence>
<keyword evidence="8 15" id="KW-0812">Transmembrane</keyword>
<dbReference type="AlphaFoldDB" id="E0RPD9"/>